<dbReference type="InterPro" id="IPR045648">
    <property type="entry name" value="CRISPR-assoc_Cas6-like_N"/>
</dbReference>
<dbReference type="GO" id="GO:0051607">
    <property type="term" value="P:defense response to virus"/>
    <property type="evidence" value="ECO:0007669"/>
    <property type="project" value="UniProtKB-KW"/>
</dbReference>
<evidence type="ECO:0000313" key="7">
    <source>
        <dbReference type="EMBL" id="NEZ59230.1"/>
    </source>
</evidence>
<keyword evidence="3" id="KW-0378">Hydrolase</keyword>
<dbReference type="CDD" id="cd21141">
    <property type="entry name" value="Cas6_III-like"/>
    <property type="match status" value="1"/>
</dbReference>
<dbReference type="GO" id="GO:0016788">
    <property type="term" value="F:hydrolase activity, acting on ester bonds"/>
    <property type="evidence" value="ECO:0007669"/>
    <property type="project" value="InterPro"/>
</dbReference>
<evidence type="ECO:0000313" key="8">
    <source>
        <dbReference type="Proteomes" id="UP000481033"/>
    </source>
</evidence>
<keyword evidence="2" id="KW-0255">Endonuclease</keyword>
<keyword evidence="4" id="KW-0051">Antiviral defense</keyword>
<dbReference type="Pfam" id="PF19308">
    <property type="entry name" value="CRISPR_Cas6_N"/>
    <property type="match status" value="1"/>
</dbReference>
<feature type="domain" description="CRISPR-associated protein Cas6 C-terminal" evidence="5">
    <location>
        <begin position="169"/>
        <end position="281"/>
    </location>
</feature>
<proteinExistence type="predicted"/>
<dbReference type="RefSeq" id="WP_163702168.1">
    <property type="nucleotide sequence ID" value="NZ_QXHD01000004.1"/>
</dbReference>
<evidence type="ECO:0000256" key="4">
    <source>
        <dbReference type="ARBA" id="ARBA00023118"/>
    </source>
</evidence>
<dbReference type="EMBL" id="QXHD01000004">
    <property type="protein sequence ID" value="NEZ59230.1"/>
    <property type="molecule type" value="Genomic_DNA"/>
</dbReference>
<protein>
    <submittedName>
        <fullName evidence="7">CRISPR-associated endoribonuclease Cas6</fullName>
    </submittedName>
</protein>
<evidence type="ECO:0000259" key="6">
    <source>
        <dbReference type="Pfam" id="PF19308"/>
    </source>
</evidence>
<evidence type="ECO:0000259" key="5">
    <source>
        <dbReference type="Pfam" id="PF10040"/>
    </source>
</evidence>
<dbReference type="GO" id="GO:0004519">
    <property type="term" value="F:endonuclease activity"/>
    <property type="evidence" value="ECO:0007669"/>
    <property type="project" value="UniProtKB-KW"/>
</dbReference>
<dbReference type="InterPro" id="IPR010156">
    <property type="entry name" value="CRISPR-assoc_prot_Cas6"/>
</dbReference>
<dbReference type="Gene3D" id="3.30.70.1890">
    <property type="match status" value="1"/>
</dbReference>
<dbReference type="NCBIfam" id="TIGR01877">
    <property type="entry name" value="cas_cas6"/>
    <property type="match status" value="1"/>
</dbReference>
<evidence type="ECO:0000256" key="3">
    <source>
        <dbReference type="ARBA" id="ARBA00022801"/>
    </source>
</evidence>
<organism evidence="7 8">
    <name type="scientific">Adonisia turfae CCMR0081</name>
    <dbReference type="NCBI Taxonomy" id="2292702"/>
    <lineage>
        <taxon>Bacteria</taxon>
        <taxon>Bacillati</taxon>
        <taxon>Cyanobacteriota</taxon>
        <taxon>Adonisia</taxon>
        <taxon>Adonisia turfae</taxon>
    </lineage>
</organism>
<keyword evidence="8" id="KW-1185">Reference proteome</keyword>
<sequence length="288" mass="32290">MPESLVINLVAESTIPFQYLRGYHLHRLFLALISAVDVDLSQTLQAYSYRAFALSPLQMASQPQTTSARNLKFLLPRQQLETTTFQYANSSMPAGSHCWWRIALLDDGLFKHISSRLEQVAARKPWYLGPARLHITNFAPANIPEWTSHISYQQLYKQASDSNRHLTFQLITPAVFRQGEQESPLPTRDAVFHGLRKCWNRYSGLVFAPDTITPIVAKTFDLRTVTVSIGGNKTIIGCLGDLTFQISGTADPLIIKRINALTNFSRYCGIGNKTFLGLGMVRAITATK</sequence>
<dbReference type="Proteomes" id="UP000481033">
    <property type="component" value="Unassembled WGS sequence"/>
</dbReference>
<reference evidence="7 8" key="1">
    <citation type="journal article" date="2020" name="Microb. Ecol.">
        <title>Ecogenomics of the Marine Benthic Filamentous Cyanobacterium Adonisia.</title>
        <authorList>
            <person name="Walter J.M."/>
            <person name="Coutinho F.H."/>
            <person name="Leomil L."/>
            <person name="Hargreaves P.I."/>
            <person name="Campeao M.E."/>
            <person name="Vieira V.V."/>
            <person name="Silva B.S."/>
            <person name="Fistarol G.O."/>
            <person name="Salomon P.S."/>
            <person name="Sawabe T."/>
            <person name="Mino S."/>
            <person name="Hosokawa M."/>
            <person name="Miyashita H."/>
            <person name="Maruyama F."/>
            <person name="van Verk M.C."/>
            <person name="Dutilh B.E."/>
            <person name="Thompson C.C."/>
            <person name="Thompson F.L."/>
        </authorList>
    </citation>
    <scope>NUCLEOTIDE SEQUENCE [LARGE SCALE GENOMIC DNA]</scope>
    <source>
        <strain evidence="7 8">CCMR0081</strain>
    </source>
</reference>
<dbReference type="AlphaFoldDB" id="A0A6M0RTL8"/>
<dbReference type="InterPro" id="IPR019267">
    <property type="entry name" value="CRISPR-assoc_Cas6_C"/>
</dbReference>
<feature type="domain" description="CRISPR-associated protein Cas6-like N-terminal" evidence="6">
    <location>
        <begin position="1"/>
        <end position="157"/>
    </location>
</feature>
<dbReference type="InterPro" id="IPR045747">
    <property type="entry name" value="CRISPR-assoc_prot_Cas6_N_sf"/>
</dbReference>
<accession>A0A6M0RTL8</accession>
<evidence type="ECO:0000256" key="2">
    <source>
        <dbReference type="ARBA" id="ARBA00022759"/>
    </source>
</evidence>
<comment type="caution">
    <text evidence="7">The sequence shown here is derived from an EMBL/GenBank/DDBJ whole genome shotgun (WGS) entry which is preliminary data.</text>
</comment>
<keyword evidence="1" id="KW-0540">Nuclease</keyword>
<gene>
    <name evidence="7" type="primary">cas6</name>
    <name evidence="7" type="ORF">DXZ20_27020</name>
</gene>
<name>A0A6M0RTL8_9CYAN</name>
<dbReference type="Gene3D" id="3.30.70.1900">
    <property type="match status" value="1"/>
</dbReference>
<dbReference type="Pfam" id="PF10040">
    <property type="entry name" value="CRISPR_Cas6"/>
    <property type="match status" value="1"/>
</dbReference>
<evidence type="ECO:0000256" key="1">
    <source>
        <dbReference type="ARBA" id="ARBA00022722"/>
    </source>
</evidence>